<evidence type="ECO:0008006" key="3">
    <source>
        <dbReference type="Google" id="ProtNLM"/>
    </source>
</evidence>
<sequence length="399" mass="43740">MEAIDALIPAARQADAVGLLEVDVDELARYVIDTAHPWWRRKPCVLALAGRIPSAFVPALMERLRDRGDVSEVRIALLDLLGDREELLPWLRHEGKAERSFGMHEAILKGRGVLGDRTAASELATLAHSPWPRHRAVAEAGLNALVARYGVEVILADLGERPEDRAFRVRVRHRAGGDVTEAFADPDVGVAHLAHSLADDAERVRAYVDRAPTVDAKIWAACTLYRLGCSVAEVRAIDDSLGRPRVDVTGLDDEIRGAIVGEYASRSQARTDPRWRLEAICARPVPPPDEDDQLRGVTTALVSANLEPKWPVSCGEEAGQGGGTYHVIEYRDGSIWVSTLGRFVTGEDDDVAARGVLEAAGFRWIDRDLGSITVTGLCVYHFGERAPLNVGTLPFYWQD</sequence>
<name>A0ABN2G708_9ACTN</name>
<gene>
    <name evidence="1" type="ORF">GCM10009830_10060</name>
</gene>
<evidence type="ECO:0000313" key="2">
    <source>
        <dbReference type="Proteomes" id="UP001499851"/>
    </source>
</evidence>
<keyword evidence="2" id="KW-1185">Reference proteome</keyword>
<dbReference type="RefSeq" id="WP_344482564.1">
    <property type="nucleotide sequence ID" value="NZ_BAAAQF010000004.1"/>
</dbReference>
<protein>
    <recommendedName>
        <fullName evidence="3">HEAT repeat domain-containing protein</fullName>
    </recommendedName>
</protein>
<organism evidence="1 2">
    <name type="scientific">Glycomyces endophyticus</name>
    <dbReference type="NCBI Taxonomy" id="480996"/>
    <lineage>
        <taxon>Bacteria</taxon>
        <taxon>Bacillati</taxon>
        <taxon>Actinomycetota</taxon>
        <taxon>Actinomycetes</taxon>
        <taxon>Glycomycetales</taxon>
        <taxon>Glycomycetaceae</taxon>
        <taxon>Glycomyces</taxon>
    </lineage>
</organism>
<comment type="caution">
    <text evidence="1">The sequence shown here is derived from an EMBL/GenBank/DDBJ whole genome shotgun (WGS) entry which is preliminary data.</text>
</comment>
<dbReference type="EMBL" id="BAAAQF010000004">
    <property type="protein sequence ID" value="GAA1666387.1"/>
    <property type="molecule type" value="Genomic_DNA"/>
</dbReference>
<accession>A0ABN2G708</accession>
<evidence type="ECO:0000313" key="1">
    <source>
        <dbReference type="EMBL" id="GAA1666387.1"/>
    </source>
</evidence>
<reference evidence="1 2" key="1">
    <citation type="journal article" date="2019" name="Int. J. Syst. Evol. Microbiol.">
        <title>The Global Catalogue of Microorganisms (GCM) 10K type strain sequencing project: providing services to taxonomists for standard genome sequencing and annotation.</title>
        <authorList>
            <consortium name="The Broad Institute Genomics Platform"/>
            <consortium name="The Broad Institute Genome Sequencing Center for Infectious Disease"/>
            <person name="Wu L."/>
            <person name="Ma J."/>
        </authorList>
    </citation>
    <scope>NUCLEOTIDE SEQUENCE [LARGE SCALE GENOMIC DNA]</scope>
    <source>
        <strain evidence="1 2">JCM 16001</strain>
    </source>
</reference>
<dbReference type="Proteomes" id="UP001499851">
    <property type="component" value="Unassembled WGS sequence"/>
</dbReference>
<proteinExistence type="predicted"/>